<dbReference type="OrthoDB" id="9794372at2"/>
<dbReference type="RefSeq" id="WP_106511353.1">
    <property type="nucleotide sequence ID" value="NZ_PXYI01000001.1"/>
</dbReference>
<dbReference type="GO" id="GO:0006352">
    <property type="term" value="P:DNA-templated transcription initiation"/>
    <property type="evidence" value="ECO:0007669"/>
    <property type="project" value="InterPro"/>
</dbReference>
<sequence length="114" mass="13244">MIRRAKRSLEERATEALERSLRLEAVDADSRSNRQSLRPLERAIIELPSPTREIFLAHRCDGQSYVQIAEARALRVADVEQHVARALFAICSSVEGDERPLLQSWWSRVRRWFS</sequence>
<dbReference type="InterPro" id="IPR013324">
    <property type="entry name" value="RNA_pol_sigma_r3/r4-like"/>
</dbReference>
<protein>
    <recommendedName>
        <fullName evidence="1">RNA polymerase sigma factor 70 region 4 type 2 domain-containing protein</fullName>
    </recommendedName>
</protein>
<evidence type="ECO:0000259" key="1">
    <source>
        <dbReference type="Pfam" id="PF08281"/>
    </source>
</evidence>
<reference evidence="2 3" key="1">
    <citation type="submission" date="2018-03" db="EMBL/GenBank/DDBJ databases">
        <title>The draft genome of Sphingosinicella sp. GL-C-18.</title>
        <authorList>
            <person name="Liu L."/>
            <person name="Li L."/>
            <person name="Liang L."/>
            <person name="Zhang X."/>
            <person name="Wang T."/>
        </authorList>
    </citation>
    <scope>NUCLEOTIDE SEQUENCE [LARGE SCALE GENOMIC DNA]</scope>
    <source>
        <strain evidence="2 3">GL-C-18</strain>
    </source>
</reference>
<dbReference type="Proteomes" id="UP000241167">
    <property type="component" value="Unassembled WGS sequence"/>
</dbReference>
<accession>A0A2P7QZF0</accession>
<proteinExistence type="predicted"/>
<dbReference type="Pfam" id="PF08281">
    <property type="entry name" value="Sigma70_r4_2"/>
    <property type="match status" value="1"/>
</dbReference>
<gene>
    <name evidence="2" type="ORF">C7I55_02900</name>
</gene>
<name>A0A2P7QZF0_9SPHN</name>
<comment type="caution">
    <text evidence="2">The sequence shown here is derived from an EMBL/GenBank/DDBJ whole genome shotgun (WGS) entry which is preliminary data.</text>
</comment>
<dbReference type="InterPro" id="IPR036388">
    <property type="entry name" value="WH-like_DNA-bd_sf"/>
</dbReference>
<organism evidence="2 3">
    <name type="scientific">Allosphingosinicella deserti</name>
    <dbReference type="NCBI Taxonomy" id="2116704"/>
    <lineage>
        <taxon>Bacteria</taxon>
        <taxon>Pseudomonadati</taxon>
        <taxon>Pseudomonadota</taxon>
        <taxon>Alphaproteobacteria</taxon>
        <taxon>Sphingomonadales</taxon>
        <taxon>Sphingomonadaceae</taxon>
        <taxon>Allosphingosinicella</taxon>
    </lineage>
</organism>
<dbReference type="AlphaFoldDB" id="A0A2P7QZF0"/>
<evidence type="ECO:0000313" key="3">
    <source>
        <dbReference type="Proteomes" id="UP000241167"/>
    </source>
</evidence>
<dbReference type="GO" id="GO:0003677">
    <property type="term" value="F:DNA binding"/>
    <property type="evidence" value="ECO:0007669"/>
    <property type="project" value="InterPro"/>
</dbReference>
<dbReference type="EMBL" id="PXYI01000001">
    <property type="protein sequence ID" value="PSJ43334.1"/>
    <property type="molecule type" value="Genomic_DNA"/>
</dbReference>
<dbReference type="SUPFAM" id="SSF88659">
    <property type="entry name" value="Sigma3 and sigma4 domains of RNA polymerase sigma factors"/>
    <property type="match status" value="1"/>
</dbReference>
<keyword evidence="3" id="KW-1185">Reference proteome</keyword>
<evidence type="ECO:0000313" key="2">
    <source>
        <dbReference type="EMBL" id="PSJ43334.1"/>
    </source>
</evidence>
<dbReference type="Gene3D" id="1.10.10.10">
    <property type="entry name" value="Winged helix-like DNA-binding domain superfamily/Winged helix DNA-binding domain"/>
    <property type="match status" value="1"/>
</dbReference>
<dbReference type="InterPro" id="IPR013249">
    <property type="entry name" value="RNA_pol_sigma70_r4_t2"/>
</dbReference>
<feature type="domain" description="RNA polymerase sigma factor 70 region 4 type 2" evidence="1">
    <location>
        <begin position="38"/>
        <end position="87"/>
    </location>
</feature>
<dbReference type="GO" id="GO:0016987">
    <property type="term" value="F:sigma factor activity"/>
    <property type="evidence" value="ECO:0007669"/>
    <property type="project" value="InterPro"/>
</dbReference>